<evidence type="ECO:0000313" key="1">
    <source>
        <dbReference type="EMBL" id="ESU29692.1"/>
    </source>
</evidence>
<dbReference type="Proteomes" id="UP000018004">
    <property type="component" value="Unassembled WGS sequence"/>
</dbReference>
<dbReference type="AlphaFoldDB" id="V6SU49"/>
<evidence type="ECO:0000313" key="2">
    <source>
        <dbReference type="Proteomes" id="UP000018004"/>
    </source>
</evidence>
<proteinExistence type="predicted"/>
<gene>
    <name evidence="1" type="ORF">FLJC2902T_01650</name>
</gene>
<dbReference type="EMBL" id="AVGG01000001">
    <property type="protein sequence ID" value="ESU29692.1"/>
    <property type="molecule type" value="Genomic_DNA"/>
</dbReference>
<comment type="caution">
    <text evidence="1">The sequence shown here is derived from an EMBL/GenBank/DDBJ whole genome shotgun (WGS) entry which is preliminary data.</text>
</comment>
<keyword evidence="2" id="KW-1185">Reference proteome</keyword>
<reference evidence="1 2" key="1">
    <citation type="submission" date="2013-08" db="EMBL/GenBank/DDBJ databases">
        <title>Flavobacterium limnosediminis JC2902 genome sequencing.</title>
        <authorList>
            <person name="Lee K."/>
            <person name="Yi H."/>
            <person name="Park S."/>
            <person name="Chun J."/>
        </authorList>
    </citation>
    <scope>NUCLEOTIDE SEQUENCE [LARGE SCALE GENOMIC DNA]</scope>
    <source>
        <strain evidence="1 2">JC2902</strain>
    </source>
</reference>
<dbReference type="STRING" id="1341181.FLJC2902T_01650"/>
<organism evidence="1 2">
    <name type="scientific">Flavobacterium limnosediminis JC2902</name>
    <dbReference type="NCBI Taxonomy" id="1341181"/>
    <lineage>
        <taxon>Bacteria</taxon>
        <taxon>Pseudomonadati</taxon>
        <taxon>Bacteroidota</taxon>
        <taxon>Flavobacteriia</taxon>
        <taxon>Flavobacteriales</taxon>
        <taxon>Flavobacteriaceae</taxon>
        <taxon>Flavobacterium</taxon>
    </lineage>
</organism>
<dbReference type="OrthoDB" id="1164322at2"/>
<protein>
    <submittedName>
        <fullName evidence="1">Uncharacterized protein</fullName>
    </submittedName>
</protein>
<dbReference type="RefSeq" id="WP_023577872.1">
    <property type="nucleotide sequence ID" value="NZ_AVGG01000001.1"/>
</dbReference>
<dbReference type="PATRIC" id="fig|1341181.4.peg.160"/>
<name>V6SU49_9FLAO</name>
<sequence length="55" mass="6081">MLKNILDLFGVQTISAEEQKTIKGGEVFCKENGMCAQYGGQCVEMACQEMPAFEM</sequence>
<accession>V6SU49</accession>